<organism evidence="2 3">
    <name type="scientific">Desulfonema limicola</name>
    <dbReference type="NCBI Taxonomy" id="45656"/>
    <lineage>
        <taxon>Bacteria</taxon>
        <taxon>Pseudomonadati</taxon>
        <taxon>Thermodesulfobacteriota</taxon>
        <taxon>Desulfobacteria</taxon>
        <taxon>Desulfobacterales</taxon>
        <taxon>Desulfococcaceae</taxon>
        <taxon>Desulfonema</taxon>
    </lineage>
</organism>
<protein>
    <submittedName>
        <fullName evidence="2">Uncharacterized protein</fullName>
    </submittedName>
</protein>
<dbReference type="KEGG" id="dli:dnl_14340"/>
<keyword evidence="1" id="KW-0472">Membrane</keyword>
<evidence type="ECO:0000313" key="3">
    <source>
        <dbReference type="Proteomes" id="UP000663720"/>
    </source>
</evidence>
<keyword evidence="1" id="KW-0812">Transmembrane</keyword>
<dbReference type="AlphaFoldDB" id="A0A975B5J4"/>
<evidence type="ECO:0000256" key="1">
    <source>
        <dbReference type="SAM" id="Phobius"/>
    </source>
</evidence>
<dbReference type="Proteomes" id="UP000663720">
    <property type="component" value="Chromosome"/>
</dbReference>
<keyword evidence="1" id="KW-1133">Transmembrane helix</keyword>
<evidence type="ECO:0000313" key="2">
    <source>
        <dbReference type="EMBL" id="QTA79180.1"/>
    </source>
</evidence>
<feature type="transmembrane region" description="Helical" evidence="1">
    <location>
        <begin position="63"/>
        <end position="83"/>
    </location>
</feature>
<proteinExistence type="predicted"/>
<dbReference type="RefSeq" id="WP_207690957.1">
    <property type="nucleotide sequence ID" value="NZ_CP061799.1"/>
</dbReference>
<sequence>MPVHKIVRFIIFFLLIFTPLARASVQGWAVCIIHIMTLTALTVFLLDKAYRWDWKWIKTPLDMPILALICLCTASTVFSTHPYTSFRALMFLLNYIVQTSESIS</sequence>
<dbReference type="EMBL" id="CP061799">
    <property type="protein sequence ID" value="QTA79180.1"/>
    <property type="molecule type" value="Genomic_DNA"/>
</dbReference>
<name>A0A975B5J4_9BACT</name>
<feature type="transmembrane region" description="Helical" evidence="1">
    <location>
        <begin position="33"/>
        <end position="51"/>
    </location>
</feature>
<reference evidence="2" key="1">
    <citation type="journal article" date="2021" name="Microb. Physiol.">
        <title>Proteogenomic Insights into the Physiology of Marine, Sulfate-Reducing, Filamentous Desulfonema limicola and Desulfonema magnum.</title>
        <authorList>
            <person name="Schnaars V."/>
            <person name="Wohlbrand L."/>
            <person name="Scheve S."/>
            <person name="Hinrichs C."/>
            <person name="Reinhardt R."/>
            <person name="Rabus R."/>
        </authorList>
    </citation>
    <scope>NUCLEOTIDE SEQUENCE</scope>
    <source>
        <strain evidence="2">5ac10</strain>
    </source>
</reference>
<keyword evidence="3" id="KW-1185">Reference proteome</keyword>
<gene>
    <name evidence="2" type="ORF">dnl_14340</name>
</gene>
<accession>A0A975B5J4</accession>